<organism evidence="2 3">
    <name type="scientific">Zopfia rhizophila CBS 207.26</name>
    <dbReference type="NCBI Taxonomy" id="1314779"/>
    <lineage>
        <taxon>Eukaryota</taxon>
        <taxon>Fungi</taxon>
        <taxon>Dikarya</taxon>
        <taxon>Ascomycota</taxon>
        <taxon>Pezizomycotina</taxon>
        <taxon>Dothideomycetes</taxon>
        <taxon>Dothideomycetes incertae sedis</taxon>
        <taxon>Zopfiaceae</taxon>
        <taxon>Zopfia</taxon>
    </lineage>
</organism>
<reference evidence="2" key="1">
    <citation type="journal article" date="2020" name="Stud. Mycol.">
        <title>101 Dothideomycetes genomes: a test case for predicting lifestyles and emergence of pathogens.</title>
        <authorList>
            <person name="Haridas S."/>
            <person name="Albert R."/>
            <person name="Binder M."/>
            <person name="Bloem J."/>
            <person name="Labutti K."/>
            <person name="Salamov A."/>
            <person name="Andreopoulos B."/>
            <person name="Baker S."/>
            <person name="Barry K."/>
            <person name="Bills G."/>
            <person name="Bluhm B."/>
            <person name="Cannon C."/>
            <person name="Castanera R."/>
            <person name="Culley D."/>
            <person name="Daum C."/>
            <person name="Ezra D."/>
            <person name="Gonzalez J."/>
            <person name="Henrissat B."/>
            <person name="Kuo A."/>
            <person name="Liang C."/>
            <person name="Lipzen A."/>
            <person name="Lutzoni F."/>
            <person name="Magnuson J."/>
            <person name="Mondo S."/>
            <person name="Nolan M."/>
            <person name="Ohm R."/>
            <person name="Pangilinan J."/>
            <person name="Park H.-J."/>
            <person name="Ramirez L."/>
            <person name="Alfaro M."/>
            <person name="Sun H."/>
            <person name="Tritt A."/>
            <person name="Yoshinaga Y."/>
            <person name="Zwiers L.-H."/>
            <person name="Turgeon B."/>
            <person name="Goodwin S."/>
            <person name="Spatafora J."/>
            <person name="Crous P."/>
            <person name="Grigoriev I."/>
        </authorList>
    </citation>
    <scope>NUCLEOTIDE SEQUENCE</scope>
    <source>
        <strain evidence="2">CBS 207.26</strain>
    </source>
</reference>
<evidence type="ECO:0000313" key="2">
    <source>
        <dbReference type="EMBL" id="KAF2180337.1"/>
    </source>
</evidence>
<evidence type="ECO:0000313" key="3">
    <source>
        <dbReference type="Proteomes" id="UP000800200"/>
    </source>
</evidence>
<protein>
    <submittedName>
        <fullName evidence="2">Uncharacterized protein</fullName>
    </submittedName>
</protein>
<evidence type="ECO:0000256" key="1">
    <source>
        <dbReference type="SAM" id="MobiDB-lite"/>
    </source>
</evidence>
<dbReference type="AlphaFoldDB" id="A0A6A6DLF8"/>
<accession>A0A6A6DLF8</accession>
<dbReference type="EMBL" id="ML994658">
    <property type="protein sequence ID" value="KAF2180337.1"/>
    <property type="molecule type" value="Genomic_DNA"/>
</dbReference>
<name>A0A6A6DLF8_9PEZI</name>
<dbReference type="Proteomes" id="UP000800200">
    <property type="component" value="Unassembled WGS sequence"/>
</dbReference>
<gene>
    <name evidence="2" type="ORF">K469DRAFT_277703</name>
</gene>
<sequence length="93" mass="9895">MLCRTRGFKVQSRLAYIFAPLGRSALVLAGGVVERPSVNHVAESTLAVPGQRPSSPRWTARSHAPPCPSRSLPPYLSHPALLLPPIAPHPSAA</sequence>
<feature type="region of interest" description="Disordered" evidence="1">
    <location>
        <begin position="44"/>
        <end position="71"/>
    </location>
</feature>
<proteinExistence type="predicted"/>
<keyword evidence="3" id="KW-1185">Reference proteome</keyword>